<evidence type="ECO:0000256" key="7">
    <source>
        <dbReference type="ARBA" id="ARBA00022777"/>
    </source>
</evidence>
<keyword evidence="6 10" id="KW-0547">Nucleotide-binding</keyword>
<feature type="binding site" evidence="10">
    <location>
        <begin position="10"/>
        <end position="17"/>
    </location>
    <ligand>
        <name>ATP</name>
        <dbReference type="ChEBI" id="CHEBI:30616"/>
    </ligand>
</feature>
<feature type="domain" description="Thymidylate kinase-like" evidence="11">
    <location>
        <begin position="8"/>
        <end position="177"/>
    </location>
</feature>
<dbReference type="PANTHER" id="PTHR10344:SF4">
    <property type="entry name" value="UMP-CMP KINASE 2, MITOCHONDRIAL"/>
    <property type="match status" value="1"/>
</dbReference>
<accession>A0ABS5CY35</accession>
<evidence type="ECO:0000256" key="6">
    <source>
        <dbReference type="ARBA" id="ARBA00022741"/>
    </source>
</evidence>
<evidence type="ECO:0000313" key="13">
    <source>
        <dbReference type="Proteomes" id="UP001195571"/>
    </source>
</evidence>
<dbReference type="InterPro" id="IPR027417">
    <property type="entry name" value="P-loop_NTPase"/>
</dbReference>
<keyword evidence="4 10" id="KW-0808">Transferase</keyword>
<evidence type="ECO:0000259" key="11">
    <source>
        <dbReference type="Pfam" id="PF02223"/>
    </source>
</evidence>
<dbReference type="InterPro" id="IPR018094">
    <property type="entry name" value="Thymidylate_kinase"/>
</dbReference>
<dbReference type="HAMAP" id="MF_00165">
    <property type="entry name" value="Thymidylate_kinase"/>
    <property type="match status" value="1"/>
</dbReference>
<comment type="similarity">
    <text evidence="1 10">Belongs to the thymidylate kinase family.</text>
</comment>
<dbReference type="RefSeq" id="WP_203552156.1">
    <property type="nucleotide sequence ID" value="NZ_JACAOD020000005.1"/>
</dbReference>
<evidence type="ECO:0000256" key="10">
    <source>
        <dbReference type="HAMAP-Rule" id="MF_00165"/>
    </source>
</evidence>
<evidence type="ECO:0000256" key="8">
    <source>
        <dbReference type="ARBA" id="ARBA00022840"/>
    </source>
</evidence>
<name>A0ABS5CY35_9MOLU</name>
<evidence type="ECO:0000256" key="3">
    <source>
        <dbReference type="ARBA" id="ARBA00017144"/>
    </source>
</evidence>
<keyword evidence="5 10" id="KW-0545">Nucleotide biosynthesis</keyword>
<comment type="caution">
    <text evidence="12">The sequence shown here is derived from an EMBL/GenBank/DDBJ whole genome shotgun (WGS) entry which is preliminary data.</text>
</comment>
<protein>
    <recommendedName>
        <fullName evidence="3 10">Thymidylate kinase</fullName>
        <ecNumber evidence="2 10">2.7.4.9</ecNumber>
    </recommendedName>
    <alternativeName>
        <fullName evidence="10">dTMP kinase</fullName>
    </alternativeName>
</protein>
<evidence type="ECO:0000256" key="4">
    <source>
        <dbReference type="ARBA" id="ARBA00022679"/>
    </source>
</evidence>
<dbReference type="PANTHER" id="PTHR10344">
    <property type="entry name" value="THYMIDYLATE KINASE"/>
    <property type="match status" value="1"/>
</dbReference>
<dbReference type="EMBL" id="JACAOD020000005">
    <property type="protein sequence ID" value="MBP5835893.1"/>
    <property type="molecule type" value="Genomic_DNA"/>
</dbReference>
<keyword evidence="8 10" id="KW-0067">ATP-binding</keyword>
<dbReference type="Gene3D" id="3.40.50.300">
    <property type="entry name" value="P-loop containing nucleotide triphosphate hydrolases"/>
    <property type="match status" value="1"/>
</dbReference>
<comment type="catalytic activity">
    <reaction evidence="9 10">
        <text>dTMP + ATP = dTDP + ADP</text>
        <dbReference type="Rhea" id="RHEA:13517"/>
        <dbReference type="ChEBI" id="CHEBI:30616"/>
        <dbReference type="ChEBI" id="CHEBI:58369"/>
        <dbReference type="ChEBI" id="CHEBI:63528"/>
        <dbReference type="ChEBI" id="CHEBI:456216"/>
        <dbReference type="EC" id="2.7.4.9"/>
    </reaction>
</comment>
<dbReference type="Proteomes" id="UP001195571">
    <property type="component" value="Unassembled WGS sequence"/>
</dbReference>
<dbReference type="CDD" id="cd01672">
    <property type="entry name" value="TMPK"/>
    <property type="match status" value="1"/>
</dbReference>
<reference evidence="12" key="1">
    <citation type="submission" date="2021-04" db="EMBL/GenBank/DDBJ databases">
        <title>Genomic features of Candidatus Phytoplasma meliae isolate ChTYXIII (1SrXIII-G).</title>
        <authorList>
            <person name="Fernandez F.D."/>
            <person name="Conci L.R."/>
        </authorList>
    </citation>
    <scope>NUCLEOTIDE SEQUENCE [LARGE SCALE GENOMIC DNA]</scope>
    <source>
        <strain evidence="12">ChTYXIII-Mo</strain>
    </source>
</reference>
<sequence>MKKQLISFEGLDGSGKTTLISKLKHHLESTNNLVKTIQGLGDSCVGNTIRDLFLHHPKVTSNTKYLLSLANMIQTQEELITPSLLQGYIILIDRWFDSTYTYQSKANCIDYDDKITTNIINHFLIKPDIIFYLDINPKTSLNRKSNQLNHKLDLIEQKPISYFENVRRYYLNKYQYCTNSKCKHLKCNHFLIDANNSQKIILQQIIQILTTKNQRKD</sequence>
<proteinExistence type="inferred from homology"/>
<evidence type="ECO:0000256" key="1">
    <source>
        <dbReference type="ARBA" id="ARBA00009776"/>
    </source>
</evidence>
<dbReference type="SUPFAM" id="SSF52540">
    <property type="entry name" value="P-loop containing nucleoside triphosphate hydrolases"/>
    <property type="match status" value="1"/>
</dbReference>
<dbReference type="InterPro" id="IPR039430">
    <property type="entry name" value="Thymidylate_kin-like_dom"/>
</dbReference>
<dbReference type="NCBIfam" id="TIGR00041">
    <property type="entry name" value="DTMP_kinase"/>
    <property type="match status" value="1"/>
</dbReference>
<gene>
    <name evidence="10 12" type="primary">tmk</name>
    <name evidence="12" type="ORF">CHTY_001470</name>
</gene>
<evidence type="ECO:0000256" key="9">
    <source>
        <dbReference type="ARBA" id="ARBA00048743"/>
    </source>
</evidence>
<keyword evidence="7 10" id="KW-0418">Kinase</keyword>
<comment type="function">
    <text evidence="10">Phosphorylation of dTMP to form dTDP in both de novo and salvage pathways of dTTP synthesis.</text>
</comment>
<dbReference type="EC" id="2.7.4.9" evidence="2 10"/>
<dbReference type="Pfam" id="PF02223">
    <property type="entry name" value="Thymidylate_kin"/>
    <property type="match status" value="1"/>
</dbReference>
<evidence type="ECO:0000256" key="5">
    <source>
        <dbReference type="ARBA" id="ARBA00022727"/>
    </source>
</evidence>
<dbReference type="GO" id="GO:0004798">
    <property type="term" value="F:dTMP kinase activity"/>
    <property type="evidence" value="ECO:0007669"/>
    <property type="project" value="UniProtKB-EC"/>
</dbReference>
<organism evidence="12 13">
    <name type="scientific">Candidatus Phytoplasma meliae</name>
    <dbReference type="NCBI Taxonomy" id="1848402"/>
    <lineage>
        <taxon>Bacteria</taxon>
        <taxon>Bacillati</taxon>
        <taxon>Mycoplasmatota</taxon>
        <taxon>Mollicutes</taxon>
        <taxon>Acholeplasmatales</taxon>
        <taxon>Acholeplasmataceae</taxon>
        <taxon>Candidatus Phytoplasma</taxon>
        <taxon>16SrXIII (Mexican periwinkle virescence group)</taxon>
    </lineage>
</organism>
<keyword evidence="13" id="KW-1185">Reference proteome</keyword>
<evidence type="ECO:0000313" key="12">
    <source>
        <dbReference type="EMBL" id="MBP5835893.1"/>
    </source>
</evidence>
<evidence type="ECO:0000256" key="2">
    <source>
        <dbReference type="ARBA" id="ARBA00012980"/>
    </source>
</evidence>